<dbReference type="InterPro" id="IPR028565">
    <property type="entry name" value="MHD"/>
</dbReference>
<evidence type="ECO:0000259" key="2">
    <source>
        <dbReference type="PROSITE" id="PS51072"/>
    </source>
</evidence>
<reference evidence="3 4" key="1">
    <citation type="submission" date="2024-10" db="EMBL/GenBank/DDBJ databases">
        <title>Updated reference genomes for cyclostephanoid diatoms.</title>
        <authorList>
            <person name="Roberts W.R."/>
            <person name="Alverson A.J."/>
        </authorList>
    </citation>
    <scope>NUCLEOTIDE SEQUENCE [LARGE SCALE GENOMIC DNA]</scope>
    <source>
        <strain evidence="3 4">AJA010-31</strain>
    </source>
</reference>
<feature type="region of interest" description="Disordered" evidence="1">
    <location>
        <begin position="1"/>
        <end position="48"/>
    </location>
</feature>
<evidence type="ECO:0000256" key="1">
    <source>
        <dbReference type="SAM" id="MobiDB-lite"/>
    </source>
</evidence>
<name>A0ABD3N6W5_9STRA</name>
<feature type="compositionally biased region" description="Low complexity" evidence="1">
    <location>
        <begin position="28"/>
        <end position="48"/>
    </location>
</feature>
<dbReference type="Gene3D" id="2.60.40.1170">
    <property type="entry name" value="Mu homology domain, subdomain B"/>
    <property type="match status" value="1"/>
</dbReference>
<keyword evidence="4" id="KW-1185">Reference proteome</keyword>
<accession>A0ABD3N6W5</accession>
<sequence>MTEPFDPFSYDEEDYDEPSKAATDGTSKTTNTTNKRRQQQPIGQGEGEQALSLEELPLQLSSSFSADKRLPPRLNVKLSYHEEVSSNSIEEKGKSLGGSLSRLFVTGKIMAQVESTDSNQNAPFCLSLSGPMISIAKVKCHQHCIPITSMKDANNNKDSTHNKNTKSFKILLPNSLEQTHVATYSIENVETQNMPILLQTKATIHNTNCRIGIQIRSNLSNLGDLHDFIIVLSLPTTVKAHTVKITRGMNGEMDEMKGIVTWKIGHLGHGKSNLVSIEAEMNEKLIDMMESMGAEHVQEMIEFPVLVRCCSGMDQISDVVLSCRSLEEAPASISVQIVKSFRLIHRVCKGDVW</sequence>
<evidence type="ECO:0000313" key="3">
    <source>
        <dbReference type="EMBL" id="KAL3770771.1"/>
    </source>
</evidence>
<gene>
    <name evidence="3" type="ORF">ACHAWO_007771</name>
</gene>
<dbReference type="InterPro" id="IPR036168">
    <property type="entry name" value="AP2_Mu_C_sf"/>
</dbReference>
<evidence type="ECO:0000313" key="4">
    <source>
        <dbReference type="Proteomes" id="UP001530400"/>
    </source>
</evidence>
<proteinExistence type="predicted"/>
<feature type="domain" description="MHD" evidence="2">
    <location>
        <begin position="73"/>
        <end position="346"/>
    </location>
</feature>
<dbReference type="SUPFAM" id="SSF49447">
    <property type="entry name" value="Second domain of Mu2 adaptin subunit (ap50) of ap2 adaptor"/>
    <property type="match status" value="1"/>
</dbReference>
<dbReference type="AlphaFoldDB" id="A0ABD3N6W5"/>
<dbReference type="EMBL" id="JALLPJ020001301">
    <property type="protein sequence ID" value="KAL3770771.1"/>
    <property type="molecule type" value="Genomic_DNA"/>
</dbReference>
<dbReference type="Proteomes" id="UP001530400">
    <property type="component" value="Unassembled WGS sequence"/>
</dbReference>
<organism evidence="3 4">
    <name type="scientific">Cyclotella atomus</name>
    <dbReference type="NCBI Taxonomy" id="382360"/>
    <lineage>
        <taxon>Eukaryota</taxon>
        <taxon>Sar</taxon>
        <taxon>Stramenopiles</taxon>
        <taxon>Ochrophyta</taxon>
        <taxon>Bacillariophyta</taxon>
        <taxon>Coscinodiscophyceae</taxon>
        <taxon>Thalassiosirophycidae</taxon>
        <taxon>Stephanodiscales</taxon>
        <taxon>Stephanodiscaceae</taxon>
        <taxon>Cyclotella</taxon>
    </lineage>
</organism>
<protein>
    <recommendedName>
        <fullName evidence="2">MHD domain-containing protein</fullName>
    </recommendedName>
</protein>
<comment type="caution">
    <text evidence="3">The sequence shown here is derived from an EMBL/GenBank/DDBJ whole genome shotgun (WGS) entry which is preliminary data.</text>
</comment>
<dbReference type="PROSITE" id="PS51072">
    <property type="entry name" value="MHD"/>
    <property type="match status" value="1"/>
</dbReference>